<accession>A0A7I8XMF9</accession>
<keyword evidence="2" id="KW-1185">Reference proteome</keyword>
<dbReference type="AlphaFoldDB" id="A0A7I8XMF9"/>
<proteinExistence type="predicted"/>
<protein>
    <submittedName>
        <fullName evidence="1">(pine wood nematode) hypothetical protein</fullName>
    </submittedName>
</protein>
<reference evidence="1" key="1">
    <citation type="submission" date="2020-09" db="EMBL/GenBank/DDBJ databases">
        <authorList>
            <person name="Kikuchi T."/>
        </authorList>
    </citation>
    <scope>NUCLEOTIDE SEQUENCE</scope>
    <source>
        <strain evidence="1">Ka4C1</strain>
    </source>
</reference>
<dbReference type="EMBL" id="CAJFDI010000001">
    <property type="protein sequence ID" value="CAD5212322.1"/>
    <property type="molecule type" value="Genomic_DNA"/>
</dbReference>
<dbReference type="OrthoDB" id="10308886at2759"/>
<sequence>MGEEIFTPPHAVECLEGKLFLERFVTNEPVQQSENLQQLTLSASIPNDFRGLTIKGYYQECVKNLISAAPNLKLVKILGGVQYAPKNPSTSDLKNEFIFVKETIQGVISAFNEHKITLFGSSVLDVHLLVSKELAKEASFPDSAEALFSAENTKEKSEESLISTIDLQDGASFTVELTIVDVAFFPTENLRTPFYIPEDY</sequence>
<evidence type="ECO:0000313" key="1">
    <source>
        <dbReference type="EMBL" id="CAD5212322.1"/>
    </source>
</evidence>
<dbReference type="EMBL" id="CAJFCV020000001">
    <property type="protein sequence ID" value="CAG9090271.1"/>
    <property type="molecule type" value="Genomic_DNA"/>
</dbReference>
<dbReference type="Proteomes" id="UP000659654">
    <property type="component" value="Unassembled WGS sequence"/>
</dbReference>
<name>A0A7I8XMF9_BURXY</name>
<comment type="caution">
    <text evidence="1">The sequence shown here is derived from an EMBL/GenBank/DDBJ whole genome shotgun (WGS) entry which is preliminary data.</text>
</comment>
<organism evidence="1 2">
    <name type="scientific">Bursaphelenchus xylophilus</name>
    <name type="common">Pinewood nematode worm</name>
    <name type="synonym">Aphelenchoides xylophilus</name>
    <dbReference type="NCBI Taxonomy" id="6326"/>
    <lineage>
        <taxon>Eukaryota</taxon>
        <taxon>Metazoa</taxon>
        <taxon>Ecdysozoa</taxon>
        <taxon>Nematoda</taxon>
        <taxon>Chromadorea</taxon>
        <taxon>Rhabditida</taxon>
        <taxon>Tylenchina</taxon>
        <taxon>Tylenchomorpha</taxon>
        <taxon>Aphelenchoidea</taxon>
        <taxon>Aphelenchoididae</taxon>
        <taxon>Bursaphelenchus</taxon>
    </lineage>
</organism>
<gene>
    <name evidence="1" type="ORF">BXYJ_LOCUS2862</name>
</gene>
<dbReference type="Proteomes" id="UP000582659">
    <property type="component" value="Unassembled WGS sequence"/>
</dbReference>
<evidence type="ECO:0000313" key="2">
    <source>
        <dbReference type="Proteomes" id="UP000659654"/>
    </source>
</evidence>